<protein>
    <submittedName>
        <fullName evidence="2">Uncharacterized protein</fullName>
    </submittedName>
</protein>
<sequence>MDKNKIRQLADYAINECCDHSEDCYWTISYDELYYHFGAEVSDTNENGRLLEEELRQREEVNELIMTEDCIEMTCHLQYCHNCQTDPVSLLSVLGCNIYDEHETEHNHEPANESSDEDETQALSM</sequence>
<evidence type="ECO:0000313" key="3">
    <source>
        <dbReference type="Proteomes" id="UP000095662"/>
    </source>
</evidence>
<dbReference type="STRING" id="39492.ERS852540_00047"/>
<organism evidence="2 3">
    <name type="scientific">[Eubacterium] siraeum</name>
    <dbReference type="NCBI Taxonomy" id="39492"/>
    <lineage>
        <taxon>Bacteria</taxon>
        <taxon>Bacillati</taxon>
        <taxon>Bacillota</taxon>
        <taxon>Clostridia</taxon>
        <taxon>Eubacteriales</taxon>
        <taxon>Oscillospiraceae</taxon>
        <taxon>Oscillospiraceae incertae sedis</taxon>
    </lineage>
</organism>
<dbReference type="AlphaFoldDB" id="A0A174Z3Z1"/>
<dbReference type="OrthoDB" id="2166284at2"/>
<feature type="compositionally biased region" description="Acidic residues" evidence="1">
    <location>
        <begin position="114"/>
        <end position="125"/>
    </location>
</feature>
<name>A0A174Z3Z1_9FIRM</name>
<feature type="region of interest" description="Disordered" evidence="1">
    <location>
        <begin position="103"/>
        <end position="125"/>
    </location>
</feature>
<accession>A0A174Z3Z1</accession>
<reference evidence="2 3" key="1">
    <citation type="submission" date="2015-09" db="EMBL/GenBank/DDBJ databases">
        <authorList>
            <consortium name="Pathogen Informatics"/>
        </authorList>
    </citation>
    <scope>NUCLEOTIDE SEQUENCE [LARGE SCALE GENOMIC DNA]</scope>
    <source>
        <strain evidence="2 3">2789STDY5834928</strain>
    </source>
</reference>
<proteinExistence type="predicted"/>
<gene>
    <name evidence="2" type="ORF">ERS852540_00047</name>
</gene>
<evidence type="ECO:0000313" key="2">
    <source>
        <dbReference type="EMBL" id="CUQ80627.1"/>
    </source>
</evidence>
<dbReference type="EMBL" id="CZBY01000001">
    <property type="protein sequence ID" value="CUQ80627.1"/>
    <property type="molecule type" value="Genomic_DNA"/>
</dbReference>
<evidence type="ECO:0000256" key="1">
    <source>
        <dbReference type="SAM" id="MobiDB-lite"/>
    </source>
</evidence>
<dbReference type="Proteomes" id="UP000095662">
    <property type="component" value="Unassembled WGS sequence"/>
</dbReference>